<dbReference type="EMBL" id="KQ435936">
    <property type="protein sequence ID" value="KOX68325.1"/>
    <property type="molecule type" value="Genomic_DNA"/>
</dbReference>
<evidence type="ECO:0000313" key="3">
    <source>
        <dbReference type="EMBL" id="KOX68325.1"/>
    </source>
</evidence>
<dbReference type="OrthoDB" id="2550057at2759"/>
<keyword evidence="1" id="KW-0732">Signal</keyword>
<dbReference type="AlphaFoldDB" id="A0A0M8ZPA6"/>
<dbReference type="CDD" id="cd21177">
    <property type="entry name" value="LPMO_AA10"/>
    <property type="match status" value="1"/>
</dbReference>
<accession>A0A0M8ZPA6</accession>
<dbReference type="InterPro" id="IPR014756">
    <property type="entry name" value="Ig_E-set"/>
</dbReference>
<dbReference type="STRING" id="166423.A0A0M8ZPA6"/>
<sequence length="489" mass="56476">MSINYNESNRKLEHLLISFESRKRFNRLKLRIQNDICDAKMLLLTSLLIPAIFNLIEIHATLDVVGNSELSIQDHSKIGRNYATVTAVLTKPSSRAYNCFLGTNLDCNVFESDNDVGGIVGPVDFLNDGPKDGEIANAGNPSYDVLNEHRSSRWSRSYLKIQEHNATHFATEILWMFSNETEIVVDQIQVFLSNGNYTDDQPIQRSLLNLACSYQRSNDRLTVEDRVLRFRCYLRYELVQEIYYETEGLGILLSTLKIAGADYAFYQLADITLHVPIYQVANYHGYISEPTSRTKLCQMRVNKNCGPVTYEPQSVEGFKGFPNQKYSPPDGKIASGNNKSFKELDEYGANRWSRVNFPRVRHYNSTHLSFDIVWYLTAVHSTDDFRVYVSNEKYSSQEPLSRRHLDLNPLCVKKFHGKYPPRQLTHSCLISLKKYRELSRMKELLMLNVWDVYDTAYAFYQVVDINAPSGSYENVLREYESPENFTRHD</sequence>
<dbReference type="InterPro" id="IPR004302">
    <property type="entry name" value="Cellulose/chitin-bd_N"/>
</dbReference>
<name>A0A0M8ZPA6_9HYME</name>
<evidence type="ECO:0000256" key="1">
    <source>
        <dbReference type="ARBA" id="ARBA00022729"/>
    </source>
</evidence>
<organism evidence="3 4">
    <name type="scientific">Melipona quadrifasciata</name>
    <dbReference type="NCBI Taxonomy" id="166423"/>
    <lineage>
        <taxon>Eukaryota</taxon>
        <taxon>Metazoa</taxon>
        <taxon>Ecdysozoa</taxon>
        <taxon>Arthropoda</taxon>
        <taxon>Hexapoda</taxon>
        <taxon>Insecta</taxon>
        <taxon>Pterygota</taxon>
        <taxon>Neoptera</taxon>
        <taxon>Endopterygota</taxon>
        <taxon>Hymenoptera</taxon>
        <taxon>Apocrita</taxon>
        <taxon>Aculeata</taxon>
        <taxon>Apoidea</taxon>
        <taxon>Anthophila</taxon>
        <taxon>Apidae</taxon>
        <taxon>Melipona</taxon>
    </lineage>
</organism>
<dbReference type="Proteomes" id="UP000053105">
    <property type="component" value="Unassembled WGS sequence"/>
</dbReference>
<gene>
    <name evidence="3" type="ORF">WN51_07063</name>
</gene>
<dbReference type="Gene3D" id="2.70.50.50">
    <property type="entry name" value="chitin-binding protein cbp21"/>
    <property type="match status" value="2"/>
</dbReference>
<dbReference type="Pfam" id="PF03067">
    <property type="entry name" value="LPMO_10"/>
    <property type="match status" value="1"/>
</dbReference>
<dbReference type="PANTHER" id="PTHR34823">
    <property type="entry name" value="GLCNAC-BINDING PROTEIN A"/>
    <property type="match status" value="1"/>
</dbReference>
<reference evidence="3 4" key="1">
    <citation type="submission" date="2015-07" db="EMBL/GenBank/DDBJ databases">
        <title>The genome of Melipona quadrifasciata.</title>
        <authorList>
            <person name="Pan H."/>
            <person name="Kapheim K."/>
        </authorList>
    </citation>
    <scope>NUCLEOTIDE SEQUENCE [LARGE SCALE GENOMIC DNA]</scope>
    <source>
        <strain evidence="3">0111107301</strain>
        <tissue evidence="3">Whole body</tissue>
    </source>
</reference>
<evidence type="ECO:0000313" key="4">
    <source>
        <dbReference type="Proteomes" id="UP000053105"/>
    </source>
</evidence>
<dbReference type="PANTHER" id="PTHR34823:SF1">
    <property type="entry name" value="CHITIN-BINDING TYPE-4 DOMAIN-CONTAINING PROTEIN"/>
    <property type="match status" value="1"/>
</dbReference>
<protein>
    <submittedName>
        <fullName evidence="3">GlcNAc-binding protein A</fullName>
    </submittedName>
</protein>
<feature type="domain" description="Chitin-binding type-4" evidence="2">
    <location>
        <begin position="284"/>
        <end position="465"/>
    </location>
</feature>
<dbReference type="SUPFAM" id="SSF81296">
    <property type="entry name" value="E set domains"/>
    <property type="match status" value="2"/>
</dbReference>
<dbReference type="InterPro" id="IPR051024">
    <property type="entry name" value="GlcNAc_Chitin_IntDeg"/>
</dbReference>
<evidence type="ECO:0000259" key="2">
    <source>
        <dbReference type="Pfam" id="PF03067"/>
    </source>
</evidence>
<keyword evidence="4" id="KW-1185">Reference proteome</keyword>
<proteinExistence type="predicted"/>